<evidence type="ECO:0000256" key="4">
    <source>
        <dbReference type="SAM" id="SignalP"/>
    </source>
</evidence>
<keyword evidence="8" id="KW-1185">Reference proteome</keyword>
<proteinExistence type="inferred from homology"/>
<dbReference type="PANTHER" id="PTHR40094:SF1">
    <property type="entry name" value="UBIQUITIN DOMAIN-CONTAINING PROTEIN"/>
    <property type="match status" value="1"/>
</dbReference>
<evidence type="ECO:0000256" key="1">
    <source>
        <dbReference type="ARBA" id="ARBA00010556"/>
    </source>
</evidence>
<evidence type="ECO:0000313" key="8">
    <source>
        <dbReference type="Proteomes" id="UP001203284"/>
    </source>
</evidence>
<dbReference type="InterPro" id="IPR051802">
    <property type="entry name" value="YfhM-like"/>
</dbReference>
<dbReference type="SUPFAM" id="SSF48239">
    <property type="entry name" value="Terpenoid cyclases/Protein prenyltransferases"/>
    <property type="match status" value="1"/>
</dbReference>
<dbReference type="SMART" id="SM01360">
    <property type="entry name" value="A2M"/>
    <property type="match status" value="1"/>
</dbReference>
<sequence length="1827" mass="191933">MNRQMNRRRPPCALKVLGVALLSLGFVAAAGAQTPLPPKPIPQTAPVLAPVPAPLAKPAPRAAAKPAAAPTPPAKPESVKPGDAAAAAAPAIAAPAAAPEALPPKTYARPELSEAARRLEAQLRRGRQPLAKPAAQLRRDADAALARGDARSAADLYAQLATAAPEDPGLWLRLGRALVAIAPKPDEDRYVFLDRAEGAGFLAYRRATTAETEADALFFLGRLFADRGVYRAALDTLLAGLALKEVPAEGAFYDKLREEQGFRMLDFSVDSDAANPRLCVQFSESLAGGGVDYAAFVRVGQDGQWQDRPAVSAEGQQLCIDGLRHGQRYDVELRAGIPSVIPSESLQRPASLTVYVRDRAPAARFSGRTYVLPRTGPRGIPVVSVNTTRLNVEVLRIGDRSLLPTAVDGAFLNTLSGFDRQQLQNGRAERVYRGELETASPLNEDVTTSFPVDEAVGTLAPGVYVLTAAPVTDAVTPDEEDFAERATQWFIVSDLGLTALTGERGLTVLVRALGTADPLANVEVRLVAASNEILATARSDANGMARFDPALMRGADGFAPALVVASREADYAFLNLRDQAFDLTDRGVGGRPAPGRLDAFVTPERGVYRTGETVHVTALLRDPQADAVPGVPLVLVLKRPDGVEDRRVLAQDAGAGGRAVDLPVMAGAMTGTWRIEAYADPKGAPIGTASFLVEDYVPERLDLTLTPSAPTISAKAPVRIAADGRWLFGPPAAGLSIEAETELAATDERPGFPGWRFGEPDDGFTAQRTPLAEVPVTGPDGKATLAVALPAASPTQRPLTLTVLARLVEPGGRAVERRVALPVVPAATALGVKPLFDAGNLAERSDAGFEVAAIDPQGRQVVQAGATWQLFRVETRYQWYRLGGTGGSWNFEPIRTTRKIADGTIDLPAGGTARLSMPVEWGSYRLEVSGGGATTAVPFTAGWGGGATAEVPDRLEVGLDKAHYAAGETMTVNLTARTAGSATVMIVGDGVLAARTLAVPAGETKVDFKVSAEWGPGAYALAFLHRPLDVAAGHNPGRAIGLAWFGVDTAAHTLKVALEAPAHIRPETTLTVPVSLTGVAPGQEAYLTLALVDVGILNLTGFKTPDPEAFYLGQRALSTAVRDFYGQLIDGMAGTRGRLRSGGDAGGAGLTGEPPTGPPLALFSGVVKADGEGKATVSFDIPPFEGTGRLMAVAWSAGQVGHAEQDVAIHDPVVLLPTLPRFLAMGDRSTLRLDLHNVDGEAGEYGLDIVTDGTLRLDIAANMVPRSLLLEKGARQSVVLPLAGTGIGPGTIGIRLTGPGGLAISRDFTLDVTPAYPAITRRSVRTLQPGEGLTLGPDLLADLVPGTGRVAVSVRPDAALDTAGLLLALDRYRFSCSEQLTSRAMPLLYLDELAGPGLQLEHKPAEVIDDAIARLVSRQGANGSFGLWSAGGDDIFLDAYVTDFLTRARERGHQVPDQPLAQALDRLRNALAMAGEGSGPTDEGLAYAAYVLARNGRAPLGDLRYVADTRLEEVKTGFARANIAAALAMLGDRERAGKVFAAALELIPTVAERESVSRADFGSGLRDAAGVAALAAEASFPAEASAARTRLGAAFASVSRTSTQEEAWLLMAARAVRGGAGVVLDVDGVRQEGLFERILDPAGLTGHLTALTNHGPTPVDAVVSIEGPPAAPEPAASHGLSLTRRYFTMDGTPADPAKVLQNQRLVVVLTITEEEAAPARLLLVDHLPAGFEIDNPRLVAGGEAGTLPWLPETTETEHTEFRDTRFIAAFDRTQVTDNAGELTVSYIVRAVSPGTYAHPPAMVEDMYRPDRFARTAAAKTEIGGAAP</sequence>
<feature type="region of interest" description="Disordered" evidence="3">
    <location>
        <begin position="57"/>
        <end position="86"/>
    </location>
</feature>
<dbReference type="Gene3D" id="2.60.40.1930">
    <property type="match status" value="1"/>
</dbReference>
<dbReference type="Proteomes" id="UP001203284">
    <property type="component" value="Unassembled WGS sequence"/>
</dbReference>
<dbReference type="InterPro" id="IPR041246">
    <property type="entry name" value="Bact_MG10"/>
</dbReference>
<dbReference type="Pfam" id="PF07703">
    <property type="entry name" value="A2M_BRD"/>
    <property type="match status" value="1"/>
</dbReference>
<dbReference type="PANTHER" id="PTHR40094">
    <property type="entry name" value="ALPHA-2-MACROGLOBULIN HOMOLOG"/>
    <property type="match status" value="1"/>
</dbReference>
<dbReference type="InterPro" id="IPR041203">
    <property type="entry name" value="Bact_A2M_MG5"/>
</dbReference>
<organism evidence="7 8">
    <name type="scientific">Ancylobacter crimeensis</name>
    <dbReference type="NCBI Taxonomy" id="2579147"/>
    <lineage>
        <taxon>Bacteria</taxon>
        <taxon>Pseudomonadati</taxon>
        <taxon>Pseudomonadota</taxon>
        <taxon>Alphaproteobacteria</taxon>
        <taxon>Hyphomicrobiales</taxon>
        <taxon>Xanthobacteraceae</taxon>
        <taxon>Ancylobacter</taxon>
    </lineage>
</organism>
<dbReference type="InterPro" id="IPR026284">
    <property type="entry name" value="A2MG_proteobact"/>
</dbReference>
<dbReference type="Pfam" id="PF01835">
    <property type="entry name" value="MG2"/>
    <property type="match status" value="1"/>
</dbReference>
<evidence type="ECO:0000259" key="6">
    <source>
        <dbReference type="SMART" id="SM01360"/>
    </source>
</evidence>
<dbReference type="Pfam" id="PF11974">
    <property type="entry name" value="bMG3"/>
    <property type="match status" value="1"/>
</dbReference>
<feature type="domain" description="Alpha-2-macroglobulin bait region" evidence="5">
    <location>
        <begin position="955"/>
        <end position="1099"/>
    </location>
</feature>
<dbReference type="EMBL" id="JALKCH010000003">
    <property type="protein sequence ID" value="MCK0196128.1"/>
    <property type="molecule type" value="Genomic_DNA"/>
</dbReference>
<dbReference type="RefSeq" id="WP_247026947.1">
    <property type="nucleotide sequence ID" value="NZ_JALKCH010000003.1"/>
</dbReference>
<comment type="similarity">
    <text evidence="1">Belongs to the protease inhibitor I39 (alpha-2-macroglobulin) family. Bacterial alpha-2-macroglobulin subfamily.</text>
</comment>
<keyword evidence="2 4" id="KW-0732">Signal</keyword>
<evidence type="ECO:0000256" key="2">
    <source>
        <dbReference type="ARBA" id="ARBA00022729"/>
    </source>
</evidence>
<dbReference type="InterPro" id="IPR011990">
    <property type="entry name" value="TPR-like_helical_dom_sf"/>
</dbReference>
<accession>A0ABT0D851</accession>
<dbReference type="PIRSF" id="PIRSF038980">
    <property type="entry name" value="A2M_bac"/>
    <property type="match status" value="1"/>
</dbReference>
<dbReference type="SMART" id="SM01359">
    <property type="entry name" value="A2M_N_2"/>
    <property type="match status" value="1"/>
</dbReference>
<gene>
    <name evidence="7" type="ORF">MWN34_04305</name>
</gene>
<evidence type="ECO:0000256" key="3">
    <source>
        <dbReference type="SAM" id="MobiDB-lite"/>
    </source>
</evidence>
<dbReference type="Pfam" id="PF17973">
    <property type="entry name" value="bMG10"/>
    <property type="match status" value="1"/>
</dbReference>
<name>A0ABT0D851_9HYPH</name>
<dbReference type="InterPro" id="IPR021868">
    <property type="entry name" value="Alpha_2_Macroglob_MG3"/>
</dbReference>
<dbReference type="InterPro" id="IPR049120">
    <property type="entry name" value="A2M_bMG2"/>
</dbReference>
<dbReference type="InterPro" id="IPR011625">
    <property type="entry name" value="A2M_N_BRD"/>
</dbReference>
<feature type="chain" id="PRO_5046112988" evidence="4">
    <location>
        <begin position="33"/>
        <end position="1827"/>
    </location>
</feature>
<evidence type="ECO:0000259" key="5">
    <source>
        <dbReference type="SMART" id="SM01359"/>
    </source>
</evidence>
<dbReference type="InterPro" id="IPR002890">
    <property type="entry name" value="MG2"/>
</dbReference>
<dbReference type="CDD" id="cd02891">
    <property type="entry name" value="A2M_like"/>
    <property type="match status" value="1"/>
</dbReference>
<reference evidence="7 8" key="1">
    <citation type="submission" date="2022-04" db="EMBL/GenBank/DDBJ databases">
        <authorList>
            <person name="Grouzdev D.S."/>
            <person name="Pantiukh K.S."/>
            <person name="Krutkina M.S."/>
        </authorList>
    </citation>
    <scope>NUCLEOTIDE SEQUENCE [LARGE SCALE GENOMIC DNA]</scope>
    <source>
        <strain evidence="7 8">6x-1</strain>
    </source>
</reference>
<feature type="signal peptide" evidence="4">
    <location>
        <begin position="1"/>
        <end position="32"/>
    </location>
</feature>
<dbReference type="Pfam" id="PF21142">
    <property type="entry name" value="A2M_bMG2"/>
    <property type="match status" value="1"/>
</dbReference>
<dbReference type="InterPro" id="IPR008930">
    <property type="entry name" value="Terpenoid_cyclase/PrenylTrfase"/>
</dbReference>
<dbReference type="Pfam" id="PF00207">
    <property type="entry name" value="A2M"/>
    <property type="match status" value="1"/>
</dbReference>
<dbReference type="Pfam" id="PF17972">
    <property type="entry name" value="bMG5"/>
    <property type="match status" value="1"/>
</dbReference>
<dbReference type="Pfam" id="PF17962">
    <property type="entry name" value="bMG6"/>
    <property type="match status" value="1"/>
</dbReference>
<comment type="caution">
    <text evidence="7">The sequence shown here is derived from an EMBL/GenBank/DDBJ whole genome shotgun (WGS) entry which is preliminary data.</text>
</comment>
<feature type="domain" description="Alpha-2-macroglobulin" evidence="6">
    <location>
        <begin position="1160"/>
        <end position="1249"/>
    </location>
</feature>
<dbReference type="Gene3D" id="1.50.10.20">
    <property type="match status" value="1"/>
</dbReference>
<dbReference type="SUPFAM" id="SSF48452">
    <property type="entry name" value="TPR-like"/>
    <property type="match status" value="1"/>
</dbReference>
<dbReference type="InterPro" id="IPR001599">
    <property type="entry name" value="Macroglobln_a2"/>
</dbReference>
<protein>
    <submittedName>
        <fullName evidence="7">Alpha-2-macroglobulin family protein</fullName>
    </submittedName>
</protein>
<feature type="compositionally biased region" description="Low complexity" evidence="3">
    <location>
        <begin position="58"/>
        <end position="68"/>
    </location>
</feature>
<evidence type="ECO:0000313" key="7">
    <source>
        <dbReference type="EMBL" id="MCK0196128.1"/>
    </source>
</evidence>
<dbReference type="InterPro" id="IPR041462">
    <property type="entry name" value="Bact_A2M_MG6"/>
</dbReference>